<name>A0AAN9AK87_9CAEN</name>
<dbReference type="EMBL" id="JBAMIC010004070">
    <property type="protein sequence ID" value="KAK7088329.1"/>
    <property type="molecule type" value="Genomic_DNA"/>
</dbReference>
<dbReference type="SUPFAM" id="SSF57196">
    <property type="entry name" value="EGF/Laminin"/>
    <property type="match status" value="1"/>
</dbReference>
<dbReference type="FunFam" id="2.10.25.10:FF:000434">
    <property type="entry name" value="Predicted protein"/>
    <property type="match status" value="1"/>
</dbReference>
<feature type="domain" description="EGF-like" evidence="8">
    <location>
        <begin position="25"/>
        <end position="61"/>
    </location>
</feature>
<comment type="caution">
    <text evidence="6">Lacks conserved residue(s) required for the propagation of feature annotation.</text>
</comment>
<dbReference type="FunFam" id="2.10.25.10:FF:000004">
    <property type="entry name" value="Neurogenic locus notch 1"/>
    <property type="match status" value="1"/>
</dbReference>
<sequence>MIVLNMNTYAVTVPFAVAVLISVVAAQDCASNPCLNGGTCTDGMDSFTCTCAPGYDGIGCEIDIDECASNPCISGDICNDGVNSFTCTCALGYTGPGCDVDINECASDPCENGGTCTDAVNSFTCACSPGFAGSRCDTAVNACDSNPCENGGTCNNFGTYYTCDCPPGYSGLTCQEKPPLCPSPEPIARLLDSVIVPQCEENGLAAFYISGSATNGNFILVCHGVYVFNPDTVTREILTTEYCWTQIAGLYKLKDWKVVGIMQGREFPVKDCFIGNVSTTLGITTLPLLTIMQRYLDSTGEGIGCRSSGCMPTSNVREHITWNHCFVISYGTSSSNAELGVGMLGDARKVAVYLDGRLSRCREQVLPDSYRPNDADQTCFVALGDGANCQSSDASAPVFCMTDTDETVLVAFTTPNQNCDETKNTFQVDLV</sequence>
<evidence type="ECO:0000256" key="4">
    <source>
        <dbReference type="ARBA" id="ARBA00023157"/>
    </source>
</evidence>
<dbReference type="Proteomes" id="UP001374579">
    <property type="component" value="Unassembled WGS sequence"/>
</dbReference>
<dbReference type="SUPFAM" id="SSF57184">
    <property type="entry name" value="Growth factor receptor domain"/>
    <property type="match status" value="1"/>
</dbReference>
<dbReference type="GO" id="GO:0051240">
    <property type="term" value="P:positive regulation of multicellular organismal process"/>
    <property type="evidence" value="ECO:0007669"/>
    <property type="project" value="UniProtKB-ARBA"/>
</dbReference>
<proteinExistence type="predicted"/>
<dbReference type="InterPro" id="IPR000152">
    <property type="entry name" value="EGF-type_Asp/Asn_hydroxyl_site"/>
</dbReference>
<accession>A0AAN9AK87</accession>
<dbReference type="AlphaFoldDB" id="A0AAN9AK87"/>
<feature type="chain" id="PRO_5042937982" description="EGF-like domain-containing protein" evidence="7">
    <location>
        <begin position="27"/>
        <end position="431"/>
    </location>
</feature>
<dbReference type="InterPro" id="IPR009030">
    <property type="entry name" value="Growth_fac_rcpt_cys_sf"/>
</dbReference>
<keyword evidence="4 6" id="KW-1015">Disulfide bond</keyword>
<feature type="disulfide bond" evidence="6">
    <location>
        <begin position="165"/>
        <end position="174"/>
    </location>
</feature>
<feature type="domain" description="EGF-like" evidence="8">
    <location>
        <begin position="63"/>
        <end position="99"/>
    </location>
</feature>
<feature type="domain" description="EGF-like" evidence="8">
    <location>
        <begin position="139"/>
        <end position="175"/>
    </location>
</feature>
<keyword evidence="3" id="KW-0677">Repeat</keyword>
<keyword evidence="2 7" id="KW-0732">Signal</keyword>
<dbReference type="PROSITE" id="PS50026">
    <property type="entry name" value="EGF_3"/>
    <property type="match status" value="4"/>
</dbReference>
<evidence type="ECO:0000313" key="9">
    <source>
        <dbReference type="EMBL" id="KAK7088329.1"/>
    </source>
</evidence>
<feature type="disulfide bond" evidence="6">
    <location>
        <begin position="51"/>
        <end position="60"/>
    </location>
</feature>
<reference evidence="9 10" key="1">
    <citation type="submission" date="2024-02" db="EMBL/GenBank/DDBJ databases">
        <title>Chromosome-scale genome assembly of the rough periwinkle Littorina saxatilis.</title>
        <authorList>
            <person name="De Jode A."/>
            <person name="Faria R."/>
            <person name="Formenti G."/>
            <person name="Sims Y."/>
            <person name="Smith T.P."/>
            <person name="Tracey A."/>
            <person name="Wood J.M.D."/>
            <person name="Zagrodzka Z.B."/>
            <person name="Johannesson K."/>
            <person name="Butlin R.K."/>
            <person name="Leder E.H."/>
        </authorList>
    </citation>
    <scope>NUCLEOTIDE SEQUENCE [LARGE SCALE GENOMIC DNA]</scope>
    <source>
        <strain evidence="9">Snail1</strain>
        <tissue evidence="9">Muscle</tissue>
    </source>
</reference>
<dbReference type="PROSITE" id="PS00022">
    <property type="entry name" value="EGF_1"/>
    <property type="match status" value="4"/>
</dbReference>
<feature type="disulfide bond" evidence="6">
    <location>
        <begin position="127"/>
        <end position="136"/>
    </location>
</feature>
<dbReference type="GO" id="GO:0005509">
    <property type="term" value="F:calcium ion binding"/>
    <property type="evidence" value="ECO:0007669"/>
    <property type="project" value="InterPro"/>
</dbReference>
<dbReference type="FunFam" id="2.10.25.10:FF:000122">
    <property type="entry name" value="Protein crumbs homolog 2"/>
    <property type="match status" value="2"/>
</dbReference>
<dbReference type="PRINTS" id="PR00010">
    <property type="entry name" value="EGFBLOOD"/>
</dbReference>
<evidence type="ECO:0000256" key="5">
    <source>
        <dbReference type="ARBA" id="ARBA00023180"/>
    </source>
</evidence>
<keyword evidence="1 6" id="KW-0245">EGF-like domain</keyword>
<dbReference type="Gene3D" id="2.10.25.10">
    <property type="entry name" value="Laminin"/>
    <property type="match status" value="4"/>
</dbReference>
<evidence type="ECO:0000256" key="1">
    <source>
        <dbReference type="ARBA" id="ARBA00022536"/>
    </source>
</evidence>
<keyword evidence="10" id="KW-1185">Reference proteome</keyword>
<evidence type="ECO:0000256" key="2">
    <source>
        <dbReference type="ARBA" id="ARBA00022729"/>
    </source>
</evidence>
<feature type="disulfide bond" evidence="6">
    <location>
        <begin position="89"/>
        <end position="98"/>
    </location>
</feature>
<keyword evidence="5" id="KW-0325">Glycoprotein</keyword>
<dbReference type="SMART" id="SM00179">
    <property type="entry name" value="EGF_CA"/>
    <property type="match status" value="4"/>
</dbReference>
<dbReference type="GO" id="GO:0007219">
    <property type="term" value="P:Notch signaling pathway"/>
    <property type="evidence" value="ECO:0007669"/>
    <property type="project" value="TreeGrafter"/>
</dbReference>
<dbReference type="PROSITE" id="PS01186">
    <property type="entry name" value="EGF_2"/>
    <property type="match status" value="4"/>
</dbReference>
<dbReference type="PROSITE" id="PS01187">
    <property type="entry name" value="EGF_CA"/>
    <property type="match status" value="1"/>
</dbReference>
<feature type="domain" description="EGF-like" evidence="8">
    <location>
        <begin position="101"/>
        <end position="137"/>
    </location>
</feature>
<protein>
    <recommendedName>
        <fullName evidence="8">EGF-like domain-containing protein</fullName>
    </recommendedName>
</protein>
<dbReference type="GO" id="GO:0003008">
    <property type="term" value="P:system process"/>
    <property type="evidence" value="ECO:0007669"/>
    <property type="project" value="UniProtKB-ARBA"/>
</dbReference>
<evidence type="ECO:0000256" key="6">
    <source>
        <dbReference type="PROSITE-ProRule" id="PRU00076"/>
    </source>
</evidence>
<dbReference type="Pfam" id="PF00008">
    <property type="entry name" value="EGF"/>
    <property type="match status" value="4"/>
</dbReference>
<dbReference type="InterPro" id="IPR000742">
    <property type="entry name" value="EGF"/>
</dbReference>
<gene>
    <name evidence="9" type="ORF">V1264_022258</name>
</gene>
<comment type="caution">
    <text evidence="9">The sequence shown here is derived from an EMBL/GenBank/DDBJ whole genome shotgun (WGS) entry which is preliminary data.</text>
</comment>
<dbReference type="CDD" id="cd00054">
    <property type="entry name" value="EGF_CA"/>
    <property type="match status" value="4"/>
</dbReference>
<evidence type="ECO:0000256" key="7">
    <source>
        <dbReference type="SAM" id="SignalP"/>
    </source>
</evidence>
<feature type="signal peptide" evidence="7">
    <location>
        <begin position="1"/>
        <end position="26"/>
    </location>
</feature>
<dbReference type="InterPro" id="IPR001881">
    <property type="entry name" value="EGF-like_Ca-bd_dom"/>
</dbReference>
<dbReference type="PROSITE" id="PS00010">
    <property type="entry name" value="ASX_HYDROXYL"/>
    <property type="match status" value="4"/>
</dbReference>
<dbReference type="InterPro" id="IPR018097">
    <property type="entry name" value="EGF_Ca-bd_CS"/>
</dbReference>
<dbReference type="GO" id="GO:0005112">
    <property type="term" value="F:Notch binding"/>
    <property type="evidence" value="ECO:0007669"/>
    <property type="project" value="TreeGrafter"/>
</dbReference>
<evidence type="ECO:0000259" key="8">
    <source>
        <dbReference type="PROSITE" id="PS50026"/>
    </source>
</evidence>
<organism evidence="9 10">
    <name type="scientific">Littorina saxatilis</name>
    <dbReference type="NCBI Taxonomy" id="31220"/>
    <lineage>
        <taxon>Eukaryota</taxon>
        <taxon>Metazoa</taxon>
        <taxon>Spiralia</taxon>
        <taxon>Lophotrochozoa</taxon>
        <taxon>Mollusca</taxon>
        <taxon>Gastropoda</taxon>
        <taxon>Caenogastropoda</taxon>
        <taxon>Littorinimorpha</taxon>
        <taxon>Littorinoidea</taxon>
        <taxon>Littorinidae</taxon>
        <taxon>Littorina</taxon>
    </lineage>
</organism>
<evidence type="ECO:0000256" key="3">
    <source>
        <dbReference type="ARBA" id="ARBA00022737"/>
    </source>
</evidence>
<dbReference type="PANTHER" id="PTHR12916">
    <property type="entry name" value="CYTOCHROME C OXIDASE POLYPEPTIDE VIC-2"/>
    <property type="match status" value="1"/>
</dbReference>
<dbReference type="PANTHER" id="PTHR12916:SF4">
    <property type="entry name" value="UNINFLATABLE, ISOFORM C"/>
    <property type="match status" value="1"/>
</dbReference>
<evidence type="ECO:0000313" key="10">
    <source>
        <dbReference type="Proteomes" id="UP001374579"/>
    </source>
</evidence>
<dbReference type="SMART" id="SM00181">
    <property type="entry name" value="EGF"/>
    <property type="match status" value="4"/>
</dbReference>